<name>A0ABS6ISF9_9HYPH</name>
<dbReference type="RefSeq" id="WP_216966306.1">
    <property type="nucleotide sequence ID" value="NZ_JAHOPB010000003.1"/>
</dbReference>
<comment type="caution">
    <text evidence="1">The sequence shown here is derived from an EMBL/GenBank/DDBJ whole genome shotgun (WGS) entry which is preliminary data.</text>
</comment>
<dbReference type="Pfam" id="PF06833">
    <property type="entry name" value="MdcE"/>
    <property type="match status" value="1"/>
</dbReference>
<evidence type="ECO:0008006" key="3">
    <source>
        <dbReference type="Google" id="ProtNLM"/>
    </source>
</evidence>
<proteinExistence type="predicted"/>
<dbReference type="Proteomes" id="UP000727907">
    <property type="component" value="Unassembled WGS sequence"/>
</dbReference>
<reference evidence="1 2" key="1">
    <citation type="submission" date="2021-06" db="EMBL/GenBank/DDBJ databases">
        <authorList>
            <person name="Lee D.H."/>
        </authorList>
    </citation>
    <scope>NUCLEOTIDE SEQUENCE [LARGE SCALE GENOMIC DNA]</scope>
    <source>
        <strain evidence="1 2">MMS21-HV4-11</strain>
    </source>
</reference>
<sequence>MKKTTPKKPSARAVLARLFGASSKGIAIEKSVLTGYATVGGGKVCVIGTCDGTYIDNAAALRLAAHVIECIEKQPKTPIIMLVDSAGQEPNRVAEMLGLASYFGHLLSCLELARRKGHKLITVATGQAVGGAFLCYGMFADRIYALDSASVGLMPIAAMSAVTKIPAAVLQKLSKTMPSLEFGAAPFALLGGVQDVWSAKDDVQAKLAQAIATATSEDNRAELGKKRGGRKLALDIRKKVLAESAR</sequence>
<protein>
    <recommendedName>
        <fullName evidence="3">Biotin-independent malonate decarboxylase subunit gamma</fullName>
    </recommendedName>
</protein>
<evidence type="ECO:0000313" key="2">
    <source>
        <dbReference type="Proteomes" id="UP000727907"/>
    </source>
</evidence>
<evidence type="ECO:0000313" key="1">
    <source>
        <dbReference type="EMBL" id="MBU8876980.1"/>
    </source>
</evidence>
<keyword evidence="2" id="KW-1185">Reference proteome</keyword>
<gene>
    <name evidence="1" type="ORF">KQ910_24620</name>
</gene>
<accession>A0ABS6ISF9</accession>
<dbReference type="EMBL" id="JAHOPB010000003">
    <property type="protein sequence ID" value="MBU8876980.1"/>
    <property type="molecule type" value="Genomic_DNA"/>
</dbReference>
<organism evidence="1 2">
    <name type="scientific">Reyranella humidisoli</name>
    <dbReference type="NCBI Taxonomy" id="2849149"/>
    <lineage>
        <taxon>Bacteria</taxon>
        <taxon>Pseudomonadati</taxon>
        <taxon>Pseudomonadota</taxon>
        <taxon>Alphaproteobacteria</taxon>
        <taxon>Hyphomicrobiales</taxon>
        <taxon>Reyranellaceae</taxon>
        <taxon>Reyranella</taxon>
    </lineage>
</organism>